<accession>A0A238KW01</accession>
<dbReference type="InterPro" id="IPR027787">
    <property type="entry name" value="Alpha/beta-hydrolase_catalytic"/>
</dbReference>
<dbReference type="EMBL" id="FXYH01000014">
    <property type="protein sequence ID" value="SMX46878.1"/>
    <property type="molecule type" value="Genomic_DNA"/>
</dbReference>
<evidence type="ECO:0000259" key="3">
    <source>
        <dbReference type="Pfam" id="PF15420"/>
    </source>
</evidence>
<evidence type="ECO:0008006" key="6">
    <source>
        <dbReference type="Google" id="ProtNLM"/>
    </source>
</evidence>
<feature type="domain" description="Alpha/beta-hydrolase N-terminal" evidence="3">
    <location>
        <begin position="43"/>
        <end position="249"/>
    </location>
</feature>
<dbReference type="InterPro" id="IPR027788">
    <property type="entry name" value="Alpha/beta-hydrolase_N_dom"/>
</dbReference>
<feature type="transmembrane region" description="Helical" evidence="1">
    <location>
        <begin position="26"/>
        <end position="46"/>
    </location>
</feature>
<feature type="transmembrane region" description="Helical" evidence="1">
    <location>
        <begin position="91"/>
        <end position="109"/>
    </location>
</feature>
<evidence type="ECO:0000259" key="2">
    <source>
        <dbReference type="Pfam" id="PF10081"/>
    </source>
</evidence>
<dbReference type="RefSeq" id="WP_211318247.1">
    <property type="nucleotide sequence ID" value="NZ_FXYH01000014.1"/>
</dbReference>
<dbReference type="Pfam" id="PF15420">
    <property type="entry name" value="Abhydrolase_9_N"/>
    <property type="match status" value="1"/>
</dbReference>
<gene>
    <name evidence="4" type="ORF">PEV8663_03410</name>
</gene>
<dbReference type="Pfam" id="PF10081">
    <property type="entry name" value="Abhydrolase_9"/>
    <property type="match status" value="1"/>
</dbReference>
<keyword evidence="1" id="KW-0472">Membrane</keyword>
<keyword evidence="1" id="KW-1133">Transmembrane helix</keyword>
<sequence>MTQKPVNTTEPVPEWEKYGLVRFRSLSEVGLLLASLFFLASLMPSLSARLPFIQGVASGVITGVGYELGLGLVWLVRALQFVVPKENRKTLPKWVVLLAATVIVTYALLHADGWTNATRKVSGLPDLDGGLIFAIISTAAAVFAAVWVLARLFWMAVSRIDRQISRVVPPRVALVSGILAGGLLFWSLIEGTAVRFAIQAVDKAQEAADHFVDPDIPRPVQAVRTGSDKSLLEWDELGRQGRAFVASAPTKAEIEELTGAPAMDPIRVYVGRRSAETYQERADLALAELIRVGAFDRSVLVVASPTGTGWMDPNSHDPLDIMLGGDVATVGVQFSYLSSPLALVLHPELGLEQTEAVFDTIYKYWTNLPKDTRPKFYVFGLSQGAFNTQSTVRWLDMLSDPIQGALWVGSPFLSPVWKTVRDGRGAGSPTWRPRFGNGSLVQAIDQFHDFESGLADWGPIRMVFLQYASDPIVMFSYESAFKRPDWYKEDRAQDVSPDLLWVPVVTMLQTALDMTIAVQVQGFGHNYAPIDYMRAWHGLLEPETWTTQKSEDLADHLKARSAQ</sequence>
<proteinExistence type="predicted"/>
<reference evidence="4 5" key="1">
    <citation type="submission" date="2017-05" db="EMBL/GenBank/DDBJ databases">
        <authorList>
            <person name="Song R."/>
            <person name="Chenine A.L."/>
            <person name="Ruprecht R.M."/>
        </authorList>
    </citation>
    <scope>NUCLEOTIDE SEQUENCE [LARGE SCALE GENOMIC DNA]</scope>
    <source>
        <strain evidence="4 5">CECT 8663</strain>
    </source>
</reference>
<organism evidence="4 5">
    <name type="scientific">Pelagimonas varians</name>
    <dbReference type="NCBI Taxonomy" id="696760"/>
    <lineage>
        <taxon>Bacteria</taxon>
        <taxon>Pseudomonadati</taxon>
        <taxon>Pseudomonadota</taxon>
        <taxon>Alphaproteobacteria</taxon>
        <taxon>Rhodobacterales</taxon>
        <taxon>Roseobacteraceae</taxon>
        <taxon>Pelagimonas</taxon>
    </lineage>
</organism>
<keyword evidence="1" id="KW-0812">Transmembrane</keyword>
<dbReference type="AlphaFoldDB" id="A0A238KW01"/>
<name>A0A238KW01_9RHOB</name>
<protein>
    <recommendedName>
        <fullName evidence="6">Alpha/beta-hydrolase family protein</fullName>
    </recommendedName>
</protein>
<evidence type="ECO:0000256" key="1">
    <source>
        <dbReference type="SAM" id="Phobius"/>
    </source>
</evidence>
<feature type="transmembrane region" description="Helical" evidence="1">
    <location>
        <begin position="52"/>
        <end position="79"/>
    </location>
</feature>
<dbReference type="Proteomes" id="UP000220836">
    <property type="component" value="Unassembled WGS sequence"/>
</dbReference>
<keyword evidence="5" id="KW-1185">Reference proteome</keyword>
<evidence type="ECO:0000313" key="4">
    <source>
        <dbReference type="EMBL" id="SMX46878.1"/>
    </source>
</evidence>
<feature type="transmembrane region" description="Helical" evidence="1">
    <location>
        <begin position="171"/>
        <end position="189"/>
    </location>
</feature>
<feature type="transmembrane region" description="Helical" evidence="1">
    <location>
        <begin position="129"/>
        <end position="150"/>
    </location>
</feature>
<evidence type="ECO:0000313" key="5">
    <source>
        <dbReference type="Proteomes" id="UP000220836"/>
    </source>
</evidence>
<feature type="domain" description="Alpha/beta-hydrolase catalytic" evidence="2">
    <location>
        <begin position="266"/>
        <end position="552"/>
    </location>
</feature>